<feature type="transmembrane region" description="Helical" evidence="6">
    <location>
        <begin position="224"/>
        <end position="243"/>
    </location>
</feature>
<dbReference type="EMBL" id="AFWT01000018">
    <property type="protein sequence ID" value="EGV30433.1"/>
    <property type="molecule type" value="Genomic_DNA"/>
</dbReference>
<dbReference type="STRING" id="765913.ThidrDRAFT_2634"/>
<name>G2E2X1_9GAMM</name>
<accession>G2E2X1</accession>
<evidence type="ECO:0000256" key="4">
    <source>
        <dbReference type="ARBA" id="ARBA00022989"/>
    </source>
</evidence>
<reference evidence="7 8" key="1">
    <citation type="submission" date="2011-06" db="EMBL/GenBank/DDBJ databases">
        <title>The draft genome of Thiorhodococcus drewsii AZ1.</title>
        <authorList>
            <consortium name="US DOE Joint Genome Institute (JGI-PGF)"/>
            <person name="Lucas S."/>
            <person name="Han J."/>
            <person name="Lapidus A."/>
            <person name="Cheng J.-F."/>
            <person name="Goodwin L."/>
            <person name="Pitluck S."/>
            <person name="Peters L."/>
            <person name="Land M.L."/>
            <person name="Hauser L."/>
            <person name="Vogl K."/>
            <person name="Liu Z."/>
            <person name="Imhoff J."/>
            <person name="Thiel V."/>
            <person name="Frigaard N.-U."/>
            <person name="Bryant D.A."/>
            <person name="Woyke T.J."/>
        </authorList>
    </citation>
    <scope>NUCLEOTIDE SEQUENCE [LARGE SCALE GENOMIC DNA]</scope>
    <source>
        <strain evidence="7 8">AZ1</strain>
    </source>
</reference>
<comment type="caution">
    <text evidence="7">The sequence shown here is derived from an EMBL/GenBank/DDBJ whole genome shotgun (WGS) entry which is preliminary data.</text>
</comment>
<organism evidence="7 8">
    <name type="scientific">Thiorhodococcus drewsii AZ1</name>
    <dbReference type="NCBI Taxonomy" id="765913"/>
    <lineage>
        <taxon>Bacteria</taxon>
        <taxon>Pseudomonadati</taxon>
        <taxon>Pseudomonadota</taxon>
        <taxon>Gammaproteobacteria</taxon>
        <taxon>Chromatiales</taxon>
        <taxon>Chromatiaceae</taxon>
        <taxon>Thiorhodococcus</taxon>
    </lineage>
</organism>
<evidence type="ECO:0000313" key="7">
    <source>
        <dbReference type="EMBL" id="EGV30433.1"/>
    </source>
</evidence>
<evidence type="ECO:0008006" key="9">
    <source>
        <dbReference type="Google" id="ProtNLM"/>
    </source>
</evidence>
<keyword evidence="5 6" id="KW-0472">Membrane</keyword>
<gene>
    <name evidence="7" type="ORF">ThidrDRAFT_2634</name>
</gene>
<evidence type="ECO:0000256" key="3">
    <source>
        <dbReference type="ARBA" id="ARBA00022692"/>
    </source>
</evidence>
<evidence type="ECO:0000256" key="6">
    <source>
        <dbReference type="SAM" id="Phobius"/>
    </source>
</evidence>
<dbReference type="GO" id="GO:0005886">
    <property type="term" value="C:plasma membrane"/>
    <property type="evidence" value="ECO:0007669"/>
    <property type="project" value="UniProtKB-SubCell"/>
</dbReference>
<keyword evidence="4 6" id="KW-1133">Transmembrane helix</keyword>
<evidence type="ECO:0000256" key="5">
    <source>
        <dbReference type="ARBA" id="ARBA00023136"/>
    </source>
</evidence>
<sequence>MKRWTQLLVYASVAFVLLWLARQDMLAMPNIRDWPALAGAVAFLGAGFAGSASAWRRLLQLHGLDASPAQSLASVGLTIFGKYIPGKLWVVMGRASYLADLTRQPLSVLSMVSLHAQVITLWVGLPLGSLVFIFANDGTWRNLALPTLGLWALMSAFLFSDVLGRSLNWSLQRLGRPRMSLPSLSPRLVLRAAPWFLVVWLAWCIGFALLVAALSGEPPRLADGLAFVLAATLAVLAIIAPGGLGVREGLLVLLLVMLGHPTPFATTVSVIARLWFLGGEILLFAAGLAAQHGLGRPPPRHDR</sequence>
<keyword evidence="3 6" id="KW-0812">Transmembrane</keyword>
<dbReference type="Proteomes" id="UP000004200">
    <property type="component" value="Unassembled WGS sequence"/>
</dbReference>
<dbReference type="RefSeq" id="WP_007041347.1">
    <property type="nucleotide sequence ID" value="NZ_AFWT01000018.1"/>
</dbReference>
<proteinExistence type="predicted"/>
<keyword evidence="8" id="KW-1185">Reference proteome</keyword>
<feature type="transmembrane region" description="Helical" evidence="6">
    <location>
        <begin position="188"/>
        <end position="212"/>
    </location>
</feature>
<dbReference type="OrthoDB" id="6025017at2"/>
<dbReference type="eggNOG" id="ENOG502ZCPA">
    <property type="taxonomic scope" value="Bacteria"/>
</dbReference>
<feature type="transmembrane region" description="Helical" evidence="6">
    <location>
        <begin position="250"/>
        <end position="268"/>
    </location>
</feature>
<feature type="transmembrane region" description="Helical" evidence="6">
    <location>
        <begin position="148"/>
        <end position="167"/>
    </location>
</feature>
<dbReference type="AlphaFoldDB" id="G2E2X1"/>
<feature type="transmembrane region" description="Helical" evidence="6">
    <location>
        <begin position="33"/>
        <end position="55"/>
    </location>
</feature>
<protein>
    <recommendedName>
        <fullName evidence="9">Lysylphosphatidylglycerol synthetase/UPF0104</fullName>
    </recommendedName>
</protein>
<feature type="transmembrane region" description="Helical" evidence="6">
    <location>
        <begin position="112"/>
        <end position="136"/>
    </location>
</feature>
<dbReference type="Pfam" id="PF03706">
    <property type="entry name" value="LPG_synthase_TM"/>
    <property type="match status" value="1"/>
</dbReference>
<keyword evidence="2" id="KW-1003">Cell membrane</keyword>
<evidence type="ECO:0000256" key="2">
    <source>
        <dbReference type="ARBA" id="ARBA00022475"/>
    </source>
</evidence>
<dbReference type="InterPro" id="IPR022791">
    <property type="entry name" value="L-PG_synthase/AglD"/>
</dbReference>
<evidence type="ECO:0000256" key="1">
    <source>
        <dbReference type="ARBA" id="ARBA00004651"/>
    </source>
</evidence>
<evidence type="ECO:0000313" key="8">
    <source>
        <dbReference type="Proteomes" id="UP000004200"/>
    </source>
</evidence>
<comment type="subcellular location">
    <subcellularLocation>
        <location evidence="1">Cell membrane</location>
        <topology evidence="1">Multi-pass membrane protein</topology>
    </subcellularLocation>
</comment>